<dbReference type="Pfam" id="PF00114">
    <property type="entry name" value="Pilin"/>
    <property type="match status" value="1"/>
</dbReference>
<dbReference type="InterPro" id="IPR045584">
    <property type="entry name" value="Pilin-like"/>
</dbReference>
<sequence>MSRVATTWNAQAGGAGATSKYVNSVALDGSTGLITITYNGSEVGLSANQTITLTPWVRTASSGGVALATALASDDTGVLDWGCSSETNAAATAQGITIATAGSVPSRFAPASCR</sequence>
<evidence type="ECO:0000256" key="1">
    <source>
        <dbReference type="ARBA" id="ARBA00004167"/>
    </source>
</evidence>
<organism evidence="3 4">
    <name type="scientific">Suttonella ornithocola</name>
    <dbReference type="NCBI Taxonomy" id="279832"/>
    <lineage>
        <taxon>Bacteria</taxon>
        <taxon>Pseudomonadati</taxon>
        <taxon>Pseudomonadota</taxon>
        <taxon>Gammaproteobacteria</taxon>
        <taxon>Cardiobacteriales</taxon>
        <taxon>Cardiobacteriaceae</taxon>
        <taxon>Suttonella</taxon>
    </lineage>
</organism>
<evidence type="ECO:0000313" key="4">
    <source>
        <dbReference type="Proteomes" id="UP000254601"/>
    </source>
</evidence>
<name>A0A380MPL0_9GAMM</name>
<comment type="subcellular location">
    <subcellularLocation>
        <location evidence="1">Membrane</location>
        <topology evidence="1">Single-pass membrane protein</topology>
    </subcellularLocation>
</comment>
<dbReference type="Proteomes" id="UP000254601">
    <property type="component" value="Unassembled WGS sequence"/>
</dbReference>
<comment type="similarity">
    <text evidence="2">Belongs to the N-Me-Phe pilin family.</text>
</comment>
<dbReference type="GO" id="GO:0016020">
    <property type="term" value="C:membrane"/>
    <property type="evidence" value="ECO:0007669"/>
    <property type="project" value="UniProtKB-SubCell"/>
</dbReference>
<dbReference type="SUPFAM" id="SSF54523">
    <property type="entry name" value="Pili subunits"/>
    <property type="match status" value="1"/>
</dbReference>
<dbReference type="GO" id="GO:0007155">
    <property type="term" value="P:cell adhesion"/>
    <property type="evidence" value="ECO:0007669"/>
    <property type="project" value="InterPro"/>
</dbReference>
<dbReference type="AlphaFoldDB" id="A0A380MPL0"/>
<proteinExistence type="inferred from homology"/>
<gene>
    <name evidence="3" type="ORF">NCTC13337_00337</name>
</gene>
<dbReference type="GO" id="GO:0009289">
    <property type="term" value="C:pilus"/>
    <property type="evidence" value="ECO:0007669"/>
    <property type="project" value="InterPro"/>
</dbReference>
<keyword evidence="4" id="KW-1185">Reference proteome</keyword>
<reference evidence="3 4" key="1">
    <citation type="submission" date="2018-06" db="EMBL/GenBank/DDBJ databases">
        <authorList>
            <consortium name="Pathogen Informatics"/>
            <person name="Doyle S."/>
        </authorList>
    </citation>
    <scope>NUCLEOTIDE SEQUENCE [LARGE SCALE GENOMIC DNA]</scope>
    <source>
        <strain evidence="3 4">NCTC13337</strain>
    </source>
</reference>
<evidence type="ECO:0000256" key="2">
    <source>
        <dbReference type="ARBA" id="ARBA00005233"/>
    </source>
</evidence>
<dbReference type="EMBL" id="UHIC01000001">
    <property type="protein sequence ID" value="SUO93651.1"/>
    <property type="molecule type" value="Genomic_DNA"/>
</dbReference>
<evidence type="ECO:0000313" key="3">
    <source>
        <dbReference type="EMBL" id="SUO93651.1"/>
    </source>
</evidence>
<protein>
    <submittedName>
        <fullName evidence="3">Pilin (Bacterial filament)</fullName>
    </submittedName>
</protein>
<accession>A0A380MPL0</accession>
<dbReference type="Gene3D" id="3.30.700.10">
    <property type="entry name" value="Glycoprotein, Type 4 Pilin"/>
    <property type="match status" value="1"/>
</dbReference>
<dbReference type="InterPro" id="IPR001082">
    <property type="entry name" value="Pilin"/>
</dbReference>